<keyword evidence="1" id="KW-0812">Transmembrane</keyword>
<reference evidence="4 5" key="1">
    <citation type="submission" date="2020-08" db="EMBL/GenBank/DDBJ databases">
        <title>Genomic Encyclopedia of Type Strains, Phase IV (KMG-V): Genome sequencing to study the core and pangenomes of soil and plant-associated prokaryotes.</title>
        <authorList>
            <person name="Whitman W."/>
        </authorList>
    </citation>
    <scope>NUCLEOTIDE SEQUENCE [LARGE SCALE GENOMIC DNA]</scope>
    <source>
        <strain evidence="4 5">MP601</strain>
    </source>
</reference>
<dbReference type="InterPro" id="IPR032508">
    <property type="entry name" value="FecR_C"/>
</dbReference>
<dbReference type="Pfam" id="PF16344">
    <property type="entry name" value="FecR_C"/>
    <property type="match status" value="1"/>
</dbReference>
<dbReference type="Gene3D" id="2.60.120.1440">
    <property type="match status" value="1"/>
</dbReference>
<dbReference type="EMBL" id="JACHCA010000005">
    <property type="protein sequence ID" value="MBB6127908.1"/>
    <property type="molecule type" value="Genomic_DNA"/>
</dbReference>
<dbReference type="Proteomes" id="UP000548326">
    <property type="component" value="Unassembled WGS sequence"/>
</dbReference>
<gene>
    <name evidence="4" type="ORF">HDF22_002021</name>
</gene>
<sequence length="403" mass="45745">MNKDKLERLLQQYFNNTITDTDCIELLDYLRNNDPDEIAKVIDERLLTLEEGPEFNRFQAKKVLERIKSDSRFIHQTVEPKDAKSVNKWYRSWIRVAAILIFFSAVGFYFLFNRYHKVADQKDLAVTKSSQILPGSAKATLTLANGKVILLDSAADGMLTKSGHTVVNKAHNEGLVYNTLADNHQPATNTDTVYNTLTTPRGGEYKVKLPDGTNVWLNSSSSLSYPVEFAGNERHVKLTGEAYFEVAKNKDKPFYVCVNNACVKVLGTHFNIAAYTDDAELTTTLLEGSVLITKNSKQRLLKPGQQAIVKNNADLINISDARINQVMAWKNGYFVFNDDNINTIMKKLSRWYDVDVEYQGSFENQRFGGTFYRSKGITKLLNNLEKIGKVHFKITGRRIIVMQ</sequence>
<name>A0A841JH00_9SPHI</name>
<evidence type="ECO:0000313" key="4">
    <source>
        <dbReference type="EMBL" id="MBB6127908.1"/>
    </source>
</evidence>
<evidence type="ECO:0000259" key="3">
    <source>
        <dbReference type="Pfam" id="PF16344"/>
    </source>
</evidence>
<feature type="domain" description="FecR protein" evidence="2">
    <location>
        <begin position="196"/>
        <end position="290"/>
    </location>
</feature>
<feature type="transmembrane region" description="Helical" evidence="1">
    <location>
        <begin position="93"/>
        <end position="112"/>
    </location>
</feature>
<dbReference type="PANTHER" id="PTHR30273:SF2">
    <property type="entry name" value="PROTEIN FECR"/>
    <property type="match status" value="1"/>
</dbReference>
<accession>A0A841JH00</accession>
<dbReference type="GO" id="GO:0016989">
    <property type="term" value="F:sigma factor antagonist activity"/>
    <property type="evidence" value="ECO:0007669"/>
    <property type="project" value="TreeGrafter"/>
</dbReference>
<comment type="caution">
    <text evidence="4">The sequence shown here is derived from an EMBL/GenBank/DDBJ whole genome shotgun (WGS) entry which is preliminary data.</text>
</comment>
<evidence type="ECO:0000313" key="5">
    <source>
        <dbReference type="Proteomes" id="UP000548326"/>
    </source>
</evidence>
<dbReference type="RefSeq" id="WP_183587225.1">
    <property type="nucleotide sequence ID" value="NZ_JACHCA010000005.1"/>
</dbReference>
<organism evidence="4 5">
    <name type="scientific">Mucilaginibacter lappiensis</name>
    <dbReference type="NCBI Taxonomy" id="354630"/>
    <lineage>
        <taxon>Bacteria</taxon>
        <taxon>Pseudomonadati</taxon>
        <taxon>Bacteroidota</taxon>
        <taxon>Sphingobacteriia</taxon>
        <taxon>Sphingobacteriales</taxon>
        <taxon>Sphingobacteriaceae</taxon>
        <taxon>Mucilaginibacter</taxon>
    </lineage>
</organism>
<dbReference type="InterPro" id="IPR006860">
    <property type="entry name" value="FecR"/>
</dbReference>
<feature type="domain" description="Protein FecR C-terminal" evidence="3">
    <location>
        <begin position="333"/>
        <end position="401"/>
    </location>
</feature>
<protein>
    <submittedName>
        <fullName evidence="4">Ferric-dicitrate binding protein FerR (Iron transport regulator)</fullName>
    </submittedName>
</protein>
<dbReference type="FunFam" id="2.60.120.1440:FF:000001">
    <property type="entry name" value="Putative anti-sigma factor"/>
    <property type="match status" value="1"/>
</dbReference>
<dbReference type="PANTHER" id="PTHR30273">
    <property type="entry name" value="PERIPLASMIC SIGNAL SENSOR AND SIGMA FACTOR ACTIVATOR FECR-RELATED"/>
    <property type="match status" value="1"/>
</dbReference>
<evidence type="ECO:0000256" key="1">
    <source>
        <dbReference type="SAM" id="Phobius"/>
    </source>
</evidence>
<keyword evidence="1" id="KW-0472">Membrane</keyword>
<evidence type="ECO:0000259" key="2">
    <source>
        <dbReference type="Pfam" id="PF04773"/>
    </source>
</evidence>
<proteinExistence type="predicted"/>
<dbReference type="InterPro" id="IPR012373">
    <property type="entry name" value="Ferrdict_sens_TM"/>
</dbReference>
<keyword evidence="1" id="KW-1133">Transmembrane helix</keyword>
<dbReference type="AlphaFoldDB" id="A0A841JH00"/>
<dbReference type="Pfam" id="PF04773">
    <property type="entry name" value="FecR"/>
    <property type="match status" value="1"/>
</dbReference>
<dbReference type="Gene3D" id="3.55.50.30">
    <property type="match status" value="1"/>
</dbReference>